<dbReference type="AlphaFoldDB" id="A0A803Q662"/>
<evidence type="ECO:0000313" key="2">
    <source>
        <dbReference type="Proteomes" id="UP000596661"/>
    </source>
</evidence>
<dbReference type="EMBL" id="UZAU01000643">
    <property type="status" value="NOT_ANNOTATED_CDS"/>
    <property type="molecule type" value="Genomic_DNA"/>
</dbReference>
<name>A0A803Q662_CANSA</name>
<dbReference type="Proteomes" id="UP000596661">
    <property type="component" value="Chromosome 7"/>
</dbReference>
<accession>A0A803Q662</accession>
<reference evidence="1" key="1">
    <citation type="submission" date="2018-11" db="EMBL/GenBank/DDBJ databases">
        <authorList>
            <person name="Grassa J C."/>
        </authorList>
    </citation>
    <scope>NUCLEOTIDE SEQUENCE [LARGE SCALE GENOMIC DNA]</scope>
</reference>
<reference evidence="1" key="2">
    <citation type="submission" date="2021-03" db="UniProtKB">
        <authorList>
            <consortium name="EnsemblPlants"/>
        </authorList>
    </citation>
    <scope>IDENTIFICATION</scope>
</reference>
<organism evidence="1 2">
    <name type="scientific">Cannabis sativa</name>
    <name type="common">Hemp</name>
    <name type="synonym">Marijuana</name>
    <dbReference type="NCBI Taxonomy" id="3483"/>
    <lineage>
        <taxon>Eukaryota</taxon>
        <taxon>Viridiplantae</taxon>
        <taxon>Streptophyta</taxon>
        <taxon>Embryophyta</taxon>
        <taxon>Tracheophyta</taxon>
        <taxon>Spermatophyta</taxon>
        <taxon>Magnoliopsida</taxon>
        <taxon>eudicotyledons</taxon>
        <taxon>Gunneridae</taxon>
        <taxon>Pentapetalae</taxon>
        <taxon>rosids</taxon>
        <taxon>fabids</taxon>
        <taxon>Rosales</taxon>
        <taxon>Cannabaceae</taxon>
        <taxon>Cannabis</taxon>
    </lineage>
</organism>
<keyword evidence="2" id="KW-1185">Reference proteome</keyword>
<protein>
    <submittedName>
        <fullName evidence="1">Uncharacterized protein</fullName>
    </submittedName>
</protein>
<dbReference type="EnsemblPlants" id="evm.model.07.722">
    <property type="protein sequence ID" value="cds.evm.model.07.722"/>
    <property type="gene ID" value="evm.TU.07.722"/>
</dbReference>
<proteinExistence type="predicted"/>
<sequence length="116" mass="13149">MGSSFLLSSLQQPQNTFFFIFSQPRRRLTAVEIHQRRTHHSKPRVKHFPHWMMELCKSLFRFFVAQTGHNEVCNSSLGFVAEGGGMGFVADDGGMGFVADDMAGGEIWTTMGDYWI</sequence>
<dbReference type="Gramene" id="evm.model.07.722">
    <property type="protein sequence ID" value="cds.evm.model.07.722"/>
    <property type="gene ID" value="evm.TU.07.722"/>
</dbReference>
<evidence type="ECO:0000313" key="1">
    <source>
        <dbReference type="EnsemblPlants" id="cds.evm.model.07.722"/>
    </source>
</evidence>